<comment type="caution">
    <text evidence="1">The sequence shown here is derived from an EMBL/GenBank/DDBJ whole genome shotgun (WGS) entry which is preliminary data.</text>
</comment>
<organism evidence="1 2">
    <name type="scientific">Lysobacter capsici AZ78</name>
    <dbReference type="NCBI Taxonomy" id="1444315"/>
    <lineage>
        <taxon>Bacteria</taxon>
        <taxon>Pseudomonadati</taxon>
        <taxon>Pseudomonadota</taxon>
        <taxon>Gammaproteobacteria</taxon>
        <taxon>Lysobacterales</taxon>
        <taxon>Lysobacteraceae</taxon>
        <taxon>Lysobacter</taxon>
    </lineage>
</organism>
<gene>
    <name evidence="1" type="ORF">AZ78_4417</name>
</gene>
<name>A0A108UCY8_9GAMM</name>
<protein>
    <submittedName>
        <fullName evidence="1">Uncharacterized protein</fullName>
    </submittedName>
</protein>
<reference evidence="1 2" key="1">
    <citation type="journal article" date="2014" name="Genome Announc.">
        <title>Draft Genome Sequence of Lysobacter capsici AZ78, a Bacterium Antagonistic to Plant-Pathogenic Oomycetes.</title>
        <authorList>
            <person name="Puopolo G."/>
            <person name="Sonego P."/>
            <person name="Engelen K."/>
            <person name="Pertot I."/>
        </authorList>
    </citation>
    <scope>NUCLEOTIDE SEQUENCE [LARGE SCALE GENOMIC DNA]</scope>
    <source>
        <strain evidence="1 2">AZ78</strain>
    </source>
</reference>
<evidence type="ECO:0000313" key="2">
    <source>
        <dbReference type="Proteomes" id="UP000023435"/>
    </source>
</evidence>
<keyword evidence="2" id="KW-1185">Reference proteome</keyword>
<evidence type="ECO:0000313" key="1">
    <source>
        <dbReference type="EMBL" id="KWS06857.1"/>
    </source>
</evidence>
<dbReference type="EMBL" id="JAJA02000001">
    <property type="protein sequence ID" value="KWS06857.1"/>
    <property type="molecule type" value="Genomic_DNA"/>
</dbReference>
<dbReference type="AlphaFoldDB" id="A0A108UCY8"/>
<accession>A0A108UCY8</accession>
<sequence>MRRFVLGAGVVSCSSRDPILDRGRVVCGRVDPAVMVAAA</sequence>
<dbReference type="Proteomes" id="UP000023435">
    <property type="component" value="Unassembled WGS sequence"/>
</dbReference>
<proteinExistence type="predicted"/>